<reference evidence="2" key="3">
    <citation type="submission" date="2025-09" db="UniProtKB">
        <authorList>
            <consortium name="Ensembl"/>
        </authorList>
    </citation>
    <scope>IDENTIFICATION</scope>
</reference>
<reference evidence="2 3" key="1">
    <citation type="submission" date="2020-06" db="EMBL/GenBank/DDBJ databases">
        <authorList>
            <consortium name="Wellcome Sanger Institute Data Sharing"/>
        </authorList>
    </citation>
    <scope>NUCLEOTIDE SEQUENCE [LARGE SCALE GENOMIC DNA]</scope>
</reference>
<feature type="chain" id="PRO_5044204033" description="KIAA1549-like b" evidence="1">
    <location>
        <begin position="20"/>
        <end position="130"/>
    </location>
</feature>
<dbReference type="GeneTree" id="ENSGT00530000063472"/>
<dbReference type="Ensembl" id="ENSDCDT00010039096.1">
    <property type="protein sequence ID" value="ENSDCDP00010031586.1"/>
    <property type="gene ID" value="ENSDCDG00010020123.1"/>
</dbReference>
<evidence type="ECO:0008006" key="4">
    <source>
        <dbReference type="Google" id="ProtNLM"/>
    </source>
</evidence>
<organism evidence="2 3">
    <name type="scientific">Denticeps clupeoides</name>
    <name type="common">denticle herring</name>
    <dbReference type="NCBI Taxonomy" id="299321"/>
    <lineage>
        <taxon>Eukaryota</taxon>
        <taxon>Metazoa</taxon>
        <taxon>Chordata</taxon>
        <taxon>Craniata</taxon>
        <taxon>Vertebrata</taxon>
        <taxon>Euteleostomi</taxon>
        <taxon>Actinopterygii</taxon>
        <taxon>Neopterygii</taxon>
        <taxon>Teleostei</taxon>
        <taxon>Clupei</taxon>
        <taxon>Clupeiformes</taxon>
        <taxon>Denticipitoidei</taxon>
        <taxon>Denticipitidae</taxon>
        <taxon>Denticeps</taxon>
    </lineage>
</organism>
<dbReference type="Proteomes" id="UP000694580">
    <property type="component" value="Chromosome 17"/>
</dbReference>
<accession>A0AAY4CG52</accession>
<protein>
    <recommendedName>
        <fullName evidence="4">KIAA1549-like b</fullName>
    </recommendedName>
</protein>
<feature type="signal peptide" evidence="1">
    <location>
        <begin position="1"/>
        <end position="19"/>
    </location>
</feature>
<sequence length="130" mass="14700">LSRHFVFVLVLRFVSPTDNIMSCGFRQMMEQRLENVFIEAQEKVENTYGTLTVEILNTYQVLGTPSVSIVYVVRNGSSVLNGTISSMLLNQLSAELVGYFLYFPPLIIAERKFALPLMQAEDGNIFVSLR</sequence>
<evidence type="ECO:0000313" key="3">
    <source>
        <dbReference type="Proteomes" id="UP000694580"/>
    </source>
</evidence>
<keyword evidence="1" id="KW-0732">Signal</keyword>
<evidence type="ECO:0000313" key="2">
    <source>
        <dbReference type="Ensembl" id="ENSDCDP00010031586.1"/>
    </source>
</evidence>
<keyword evidence="3" id="KW-1185">Reference proteome</keyword>
<dbReference type="AlphaFoldDB" id="A0AAY4CG52"/>
<reference evidence="2" key="2">
    <citation type="submission" date="2025-08" db="UniProtKB">
        <authorList>
            <consortium name="Ensembl"/>
        </authorList>
    </citation>
    <scope>IDENTIFICATION</scope>
</reference>
<name>A0AAY4CG52_9TELE</name>
<dbReference type="InterPro" id="IPR024606">
    <property type="entry name" value="KIAA1549"/>
</dbReference>
<dbReference type="Pfam" id="PF12877">
    <property type="entry name" value="KIAA1549"/>
    <property type="match status" value="1"/>
</dbReference>
<proteinExistence type="predicted"/>
<dbReference type="PANTHER" id="PTHR21590:SF3">
    <property type="entry name" value="UPF0606 PROTEIN KIAA1549L"/>
    <property type="match status" value="1"/>
</dbReference>
<dbReference type="PANTHER" id="PTHR21590">
    <property type="entry name" value="SEA DOMAIN-CONTAINING PROTEIN"/>
    <property type="match status" value="1"/>
</dbReference>
<evidence type="ECO:0000256" key="1">
    <source>
        <dbReference type="SAM" id="SignalP"/>
    </source>
</evidence>